<reference evidence="3 4" key="1">
    <citation type="submission" date="2017-01" db="EMBL/GenBank/DDBJ databases">
        <authorList>
            <person name="Varghese N."/>
            <person name="Submissions S."/>
        </authorList>
    </citation>
    <scope>NUCLEOTIDE SEQUENCE [LARGE SCALE GENOMIC DNA]</scope>
    <source>
        <strain evidence="3 4">ATCC 700171</strain>
    </source>
</reference>
<dbReference type="EMBL" id="FTMK01000005">
    <property type="protein sequence ID" value="SIQ26401.1"/>
    <property type="molecule type" value="Genomic_DNA"/>
</dbReference>
<evidence type="ECO:0000313" key="4">
    <source>
        <dbReference type="Proteomes" id="UP000323956"/>
    </source>
</evidence>
<protein>
    <submittedName>
        <fullName evidence="3">Dienelactone hydrolase</fullName>
    </submittedName>
</protein>
<dbReference type="InterPro" id="IPR029058">
    <property type="entry name" value="AB_hydrolase_fold"/>
</dbReference>
<evidence type="ECO:0000259" key="2">
    <source>
        <dbReference type="Pfam" id="PF01738"/>
    </source>
</evidence>
<dbReference type="InterPro" id="IPR050261">
    <property type="entry name" value="FrsA_esterase"/>
</dbReference>
<sequence length="292" mass="31076">MRKRLILVLALLGLAALALGLNTARNYAGWQPATETPAERLTRLKPHWRILRPDGPGPHPAAVLLSGCDGVHDNMDHWARQFLAMGRAALILDSHAPRLLDKAQTWRAICAGQVLPGAERAGDLAVALAALRDMPGIDGADVALLGASHGGWTVMELLRQLGGAEPPPGLTAWPAPPGSLAAQLGPVVLLYPYCGLLNGAAGGPWPGHVRGLMLLAELDSITDSADCRQMAKDLVAQGAHLAVTTYPGINHGFDQRERSLLSPLEFDAQARARATRDIRSFMLGFSPRPGRI</sequence>
<proteinExistence type="predicted"/>
<evidence type="ECO:0000313" key="3">
    <source>
        <dbReference type="EMBL" id="SIQ26401.1"/>
    </source>
</evidence>
<dbReference type="SUPFAM" id="SSF53474">
    <property type="entry name" value="alpha/beta-Hydrolases"/>
    <property type="match status" value="1"/>
</dbReference>
<dbReference type="InterPro" id="IPR002925">
    <property type="entry name" value="Dienelactn_hydro"/>
</dbReference>
<dbReference type="Pfam" id="PF01738">
    <property type="entry name" value="DLH"/>
    <property type="match status" value="1"/>
</dbReference>
<gene>
    <name evidence="3" type="ORF">SAMN05421641_105139</name>
</gene>
<accession>A0A1N6RC14</accession>
<keyword evidence="1 3" id="KW-0378">Hydrolase</keyword>
<dbReference type="GO" id="GO:0052689">
    <property type="term" value="F:carboxylic ester hydrolase activity"/>
    <property type="evidence" value="ECO:0007669"/>
    <property type="project" value="UniProtKB-ARBA"/>
</dbReference>
<name>A0A1N6RC14_9RHOB</name>
<organism evidence="3 4">
    <name type="scientific">Paracoccus thiocyanatus</name>
    <dbReference type="NCBI Taxonomy" id="34006"/>
    <lineage>
        <taxon>Bacteria</taxon>
        <taxon>Pseudomonadati</taxon>
        <taxon>Pseudomonadota</taxon>
        <taxon>Alphaproteobacteria</taxon>
        <taxon>Rhodobacterales</taxon>
        <taxon>Paracoccaceae</taxon>
        <taxon>Paracoccus</taxon>
    </lineage>
</organism>
<dbReference type="RefSeq" id="WP_149765029.1">
    <property type="nucleotide sequence ID" value="NZ_FTMK01000005.1"/>
</dbReference>
<dbReference type="Proteomes" id="UP000323956">
    <property type="component" value="Unassembled WGS sequence"/>
</dbReference>
<feature type="domain" description="Dienelactone hydrolase" evidence="2">
    <location>
        <begin position="213"/>
        <end position="282"/>
    </location>
</feature>
<dbReference type="PANTHER" id="PTHR22946">
    <property type="entry name" value="DIENELACTONE HYDROLASE DOMAIN-CONTAINING PROTEIN-RELATED"/>
    <property type="match status" value="1"/>
</dbReference>
<dbReference type="OrthoDB" id="3647650at2"/>
<evidence type="ECO:0000256" key="1">
    <source>
        <dbReference type="ARBA" id="ARBA00022801"/>
    </source>
</evidence>
<dbReference type="PANTHER" id="PTHR22946:SF9">
    <property type="entry name" value="POLYKETIDE TRANSFERASE AF380"/>
    <property type="match status" value="1"/>
</dbReference>
<dbReference type="Gene3D" id="3.40.50.1820">
    <property type="entry name" value="alpha/beta hydrolase"/>
    <property type="match status" value="1"/>
</dbReference>
<dbReference type="AlphaFoldDB" id="A0A1N6RC14"/>